<feature type="region of interest" description="Disordered" evidence="1">
    <location>
        <begin position="1"/>
        <end position="25"/>
    </location>
</feature>
<reference evidence="2" key="1">
    <citation type="submission" date="2022-03" db="EMBL/GenBank/DDBJ databases">
        <title>Draft genome sequence of Aduncisulcus paluster, a free-living microaerophilic Fornicata.</title>
        <authorList>
            <person name="Yuyama I."/>
            <person name="Kume K."/>
            <person name="Tamura T."/>
            <person name="Inagaki Y."/>
            <person name="Hashimoto T."/>
        </authorList>
    </citation>
    <scope>NUCLEOTIDE SEQUENCE</scope>
    <source>
        <strain evidence="2">NY0171</strain>
    </source>
</reference>
<name>A0ABQ5KB62_9EUKA</name>
<evidence type="ECO:0000313" key="3">
    <source>
        <dbReference type="Proteomes" id="UP001057375"/>
    </source>
</evidence>
<dbReference type="Proteomes" id="UP001057375">
    <property type="component" value="Unassembled WGS sequence"/>
</dbReference>
<keyword evidence="3" id="KW-1185">Reference proteome</keyword>
<evidence type="ECO:0000256" key="1">
    <source>
        <dbReference type="SAM" id="MobiDB-lite"/>
    </source>
</evidence>
<evidence type="ECO:0000313" key="2">
    <source>
        <dbReference type="EMBL" id="GKT29798.1"/>
    </source>
</evidence>
<dbReference type="EMBL" id="BQXS01013855">
    <property type="protein sequence ID" value="GKT29798.1"/>
    <property type="molecule type" value="Genomic_DNA"/>
</dbReference>
<protein>
    <submittedName>
        <fullName evidence="2">Uncharacterized protein</fullName>
    </submittedName>
</protein>
<feature type="compositionally biased region" description="Basic and acidic residues" evidence="1">
    <location>
        <begin position="16"/>
        <end position="25"/>
    </location>
</feature>
<feature type="compositionally biased region" description="Polar residues" evidence="1">
    <location>
        <begin position="1"/>
        <end position="14"/>
    </location>
</feature>
<proteinExistence type="predicted"/>
<gene>
    <name evidence="2" type="ORF">ADUPG1_014206</name>
</gene>
<comment type="caution">
    <text evidence="2">The sequence shown here is derived from an EMBL/GenBank/DDBJ whole genome shotgun (WGS) entry which is preliminary data.</text>
</comment>
<sequence length="176" mass="19849">MLVSQSEIDGSSSDDSAERGEFTSDKGECGYKQKKKGIRHQVVQQELVDHCVYLTVELVKRVIKQQICDCGQCGQRAGFGGTELGSFGKKKCVVGSIHKSSKRKVSSKRQREELLETLHSRLKQVAKHTNGAITIVELNETCYENGIGDAEREKYIDWLKEYTFITKVGDKYRVLK</sequence>
<organism evidence="2 3">
    <name type="scientific">Aduncisulcus paluster</name>
    <dbReference type="NCBI Taxonomy" id="2918883"/>
    <lineage>
        <taxon>Eukaryota</taxon>
        <taxon>Metamonada</taxon>
        <taxon>Carpediemonas-like organisms</taxon>
        <taxon>Aduncisulcus</taxon>
    </lineage>
</organism>
<accession>A0ABQ5KB62</accession>